<evidence type="ECO:0000313" key="3">
    <source>
        <dbReference type="Proteomes" id="UP000602076"/>
    </source>
</evidence>
<proteinExistence type="predicted"/>
<comment type="caution">
    <text evidence="2">The sequence shown here is derived from an EMBL/GenBank/DDBJ whole genome shotgun (WGS) entry which is preliminary data.</text>
</comment>
<dbReference type="CDD" id="cd24032">
    <property type="entry name" value="ASKHA_NBD_TsaB"/>
    <property type="match status" value="1"/>
</dbReference>
<dbReference type="NCBIfam" id="TIGR03725">
    <property type="entry name" value="T6A_YeaZ"/>
    <property type="match status" value="1"/>
</dbReference>
<feature type="domain" description="Gcp-like" evidence="1">
    <location>
        <begin position="31"/>
        <end position="224"/>
    </location>
</feature>
<dbReference type="SUPFAM" id="SSF53067">
    <property type="entry name" value="Actin-like ATPase domain"/>
    <property type="match status" value="2"/>
</dbReference>
<sequence>MKILAIDTSNNTLGVSILNGNTIAGEFITNVKKNHSVRAMPAIEQLMKDCEMKPKELDKIVVAKGPGSYTGVRIGVTIAKTLAWTLNIPISGVSSLKVLAMNGKYFDGYIVPLFDGRRGQIFTGLYEWKNNELVCVKEDRLVQSSEFAEELLQLERPVLFIGNDIDIHRETLQTILGEQAVFADVTQQNPRPSALAFLGSLAAEENVHEFVPEYLRLAEAEANWIQQQKQAGENLEKDGM</sequence>
<dbReference type="RefSeq" id="WP_190999775.1">
    <property type="nucleotide sequence ID" value="NZ_JACXSI010000063.1"/>
</dbReference>
<dbReference type="Pfam" id="PF00814">
    <property type="entry name" value="TsaD"/>
    <property type="match status" value="1"/>
</dbReference>
<dbReference type="PANTHER" id="PTHR11735">
    <property type="entry name" value="TRNA N6-ADENOSINE THREONYLCARBAMOYLTRANSFERASE"/>
    <property type="match status" value="1"/>
</dbReference>
<keyword evidence="3" id="KW-1185">Reference proteome</keyword>
<dbReference type="GO" id="GO:0005829">
    <property type="term" value="C:cytosol"/>
    <property type="evidence" value="ECO:0007669"/>
    <property type="project" value="TreeGrafter"/>
</dbReference>
<protein>
    <submittedName>
        <fullName evidence="2">tRNA (Adenosine(37)-N6)-threonylcarbamoyltransferase complex dimerization subunit type 1 TsaB</fullName>
    </submittedName>
</protein>
<dbReference type="PANTHER" id="PTHR11735:SF11">
    <property type="entry name" value="TRNA THREONYLCARBAMOYLADENOSINE BIOSYNTHESIS PROTEIN TSAB"/>
    <property type="match status" value="1"/>
</dbReference>
<accession>A0A927CYW1</accession>
<gene>
    <name evidence="2" type="primary">tsaB</name>
    <name evidence="2" type="ORF">IEO70_18065</name>
</gene>
<dbReference type="Proteomes" id="UP000602076">
    <property type="component" value="Unassembled WGS sequence"/>
</dbReference>
<name>A0A927CYW1_9BACI</name>
<evidence type="ECO:0000259" key="1">
    <source>
        <dbReference type="Pfam" id="PF00814"/>
    </source>
</evidence>
<dbReference type="InterPro" id="IPR022496">
    <property type="entry name" value="T6A_TsaB"/>
</dbReference>
<reference evidence="2" key="1">
    <citation type="submission" date="2020-09" db="EMBL/GenBank/DDBJ databases">
        <title>Bacillus faecalis sp. nov., a moderately halophilic bacterium isolated from cow faeces.</title>
        <authorList>
            <person name="Jiang L."/>
            <person name="Lee J."/>
        </authorList>
    </citation>
    <scope>NUCLEOTIDE SEQUENCE</scope>
    <source>
        <strain evidence="2">AGMB 02131</strain>
    </source>
</reference>
<dbReference type="EMBL" id="JACXSI010000063">
    <property type="protein sequence ID" value="MBD3110238.1"/>
    <property type="molecule type" value="Genomic_DNA"/>
</dbReference>
<dbReference type="InterPro" id="IPR043129">
    <property type="entry name" value="ATPase_NBD"/>
</dbReference>
<dbReference type="Gene3D" id="3.30.420.40">
    <property type="match status" value="2"/>
</dbReference>
<organism evidence="2 3">
    <name type="scientific">Peribacillus faecalis</name>
    <dbReference type="NCBI Taxonomy" id="2772559"/>
    <lineage>
        <taxon>Bacteria</taxon>
        <taxon>Bacillati</taxon>
        <taxon>Bacillota</taxon>
        <taxon>Bacilli</taxon>
        <taxon>Bacillales</taxon>
        <taxon>Bacillaceae</taxon>
        <taxon>Peribacillus</taxon>
    </lineage>
</organism>
<dbReference type="GO" id="GO:0002949">
    <property type="term" value="P:tRNA threonylcarbamoyladenosine modification"/>
    <property type="evidence" value="ECO:0007669"/>
    <property type="project" value="InterPro"/>
</dbReference>
<dbReference type="AlphaFoldDB" id="A0A927CYW1"/>
<evidence type="ECO:0000313" key="2">
    <source>
        <dbReference type="EMBL" id="MBD3110238.1"/>
    </source>
</evidence>
<dbReference type="InterPro" id="IPR000905">
    <property type="entry name" value="Gcp-like_dom"/>
</dbReference>